<dbReference type="GO" id="GO:0016758">
    <property type="term" value="F:hexosyltransferase activity"/>
    <property type="evidence" value="ECO:0007669"/>
    <property type="project" value="UniProtKB-ARBA"/>
</dbReference>
<comment type="caution">
    <text evidence="4">The sequence shown here is derived from an EMBL/GenBank/DDBJ whole genome shotgun (WGS) entry which is preliminary data.</text>
</comment>
<evidence type="ECO:0000313" key="5">
    <source>
        <dbReference type="Proteomes" id="UP000887097"/>
    </source>
</evidence>
<dbReference type="AlphaFoldDB" id="A0AA37I8T1"/>
<dbReference type="Gene3D" id="3.90.550.10">
    <property type="entry name" value="Spore Coat Polysaccharide Biosynthesis Protein SpsA, Chain A"/>
    <property type="match status" value="1"/>
</dbReference>
<dbReference type="PANTHER" id="PTHR22916:SF51">
    <property type="entry name" value="GLYCOSYLTRANSFERASE EPSH-RELATED"/>
    <property type="match status" value="1"/>
</dbReference>
<dbReference type="CDD" id="cd00761">
    <property type="entry name" value="Glyco_tranf_GTA_type"/>
    <property type="match status" value="1"/>
</dbReference>
<dbReference type="InterPro" id="IPR029044">
    <property type="entry name" value="Nucleotide-diphossugar_trans"/>
</dbReference>
<evidence type="ECO:0000256" key="1">
    <source>
        <dbReference type="ARBA" id="ARBA00022676"/>
    </source>
</evidence>
<keyword evidence="2" id="KW-0808">Transferase</keyword>
<keyword evidence="1" id="KW-0328">Glycosyltransferase</keyword>
<dbReference type="EMBL" id="BPTT01000001">
    <property type="protein sequence ID" value="GJG33865.1"/>
    <property type="molecule type" value="Genomic_DNA"/>
</dbReference>
<dbReference type="GeneID" id="31500994"/>
<evidence type="ECO:0000313" key="4">
    <source>
        <dbReference type="EMBL" id="GJG33865.1"/>
    </source>
</evidence>
<dbReference type="PANTHER" id="PTHR22916">
    <property type="entry name" value="GLYCOSYLTRANSFERASE"/>
    <property type="match status" value="1"/>
</dbReference>
<name>A0AA37I8T1_XYLRU</name>
<accession>A0AA37I8T1</accession>
<dbReference type="SUPFAM" id="SSF53448">
    <property type="entry name" value="Nucleotide-diphospho-sugar transferases"/>
    <property type="match status" value="1"/>
</dbReference>
<organism evidence="4 5">
    <name type="scientific">Xylanibacter ruminicola</name>
    <name type="common">Prevotella ruminicola</name>
    <dbReference type="NCBI Taxonomy" id="839"/>
    <lineage>
        <taxon>Bacteria</taxon>
        <taxon>Pseudomonadati</taxon>
        <taxon>Bacteroidota</taxon>
        <taxon>Bacteroidia</taxon>
        <taxon>Bacteroidales</taxon>
        <taxon>Prevotellaceae</taxon>
        <taxon>Xylanibacter</taxon>
    </lineage>
</organism>
<gene>
    <name evidence="4" type="ORF">PRMUPPPA20_19740</name>
</gene>
<sequence length="343" mass="40259">MNYDVTIGIPVYKAIDFIENTIASALNQTFESIEYLVVDDCGNDGSIEIVERFQREHPRGRNIRILYNKGNMGVGMTRNRILDEAQGQYLYFLDSDDLIEPDTICCLFEKATTNRADVVYGSLDMIDYVKGSPSQSYILPDVCFLSDDEMALYAFRNYSSFQISVCNCLMRLDFLRKSNLRFLNSAFWEDLAFTYEMVPRVSKAVLLSKITYHYLCRTGSLSHYQNRDMLKKTEIIENVSVLDYLKGKIAMFVGRPFLPYYCYNLEMNSFYLVCYILKYYQRIVPVISNHEMQKILWFPVNFWQILLFRHKRLQNMFLWGLSRIPSSLSLFFVRLLGKMKKVI</sequence>
<dbReference type="RefSeq" id="WP_013064856.1">
    <property type="nucleotide sequence ID" value="NZ_BPTT01000001.1"/>
</dbReference>
<proteinExistence type="predicted"/>
<reference evidence="4" key="1">
    <citation type="submission" date="2021-08" db="EMBL/GenBank/DDBJ databases">
        <title>Prevotella lacticifex sp. nov., isolated from rumen of cow.</title>
        <authorList>
            <person name="Shinkai T."/>
            <person name="Ikeyama N."/>
            <person name="Kumagai M."/>
            <person name="Ohmori H."/>
            <person name="Sakamoto M."/>
            <person name="Ohkuma M."/>
            <person name="Mitsumori M."/>
        </authorList>
    </citation>
    <scope>NUCLEOTIDE SEQUENCE</scope>
    <source>
        <strain evidence="4">JCM 8259</strain>
    </source>
</reference>
<feature type="domain" description="Glycosyltransferase 2-like" evidence="3">
    <location>
        <begin position="6"/>
        <end position="174"/>
    </location>
</feature>
<protein>
    <recommendedName>
        <fullName evidence="3">Glycosyltransferase 2-like domain-containing protein</fullName>
    </recommendedName>
</protein>
<evidence type="ECO:0000256" key="2">
    <source>
        <dbReference type="ARBA" id="ARBA00022679"/>
    </source>
</evidence>
<dbReference type="OMA" id="IHKKNAG"/>
<dbReference type="InterPro" id="IPR001173">
    <property type="entry name" value="Glyco_trans_2-like"/>
</dbReference>
<evidence type="ECO:0000259" key="3">
    <source>
        <dbReference type="Pfam" id="PF00535"/>
    </source>
</evidence>
<dbReference type="Proteomes" id="UP000887097">
    <property type="component" value="Unassembled WGS sequence"/>
</dbReference>
<dbReference type="Pfam" id="PF00535">
    <property type="entry name" value="Glycos_transf_2"/>
    <property type="match status" value="1"/>
</dbReference>